<keyword evidence="5" id="KW-1185">Reference proteome</keyword>
<dbReference type="AlphaFoldDB" id="A0A7J9FIM9"/>
<dbReference type="InterPro" id="IPR040256">
    <property type="entry name" value="At4g02000-like"/>
</dbReference>
<dbReference type="GO" id="GO:0008270">
    <property type="term" value="F:zinc ion binding"/>
    <property type="evidence" value="ECO:0007669"/>
    <property type="project" value="UniProtKB-KW"/>
</dbReference>
<feature type="compositionally biased region" description="Polar residues" evidence="2">
    <location>
        <begin position="330"/>
        <end position="344"/>
    </location>
</feature>
<name>A0A7J9FIM9_9ROSI</name>
<dbReference type="InterPro" id="IPR025836">
    <property type="entry name" value="Zn_knuckle_CX2CX4HX4C"/>
</dbReference>
<feature type="region of interest" description="Disordered" evidence="2">
    <location>
        <begin position="321"/>
        <end position="344"/>
    </location>
</feature>
<keyword evidence="1" id="KW-0863">Zinc-finger</keyword>
<evidence type="ECO:0000259" key="3">
    <source>
        <dbReference type="PROSITE" id="PS50158"/>
    </source>
</evidence>
<organism evidence="4 5">
    <name type="scientific">Gossypium trilobum</name>
    <dbReference type="NCBI Taxonomy" id="34281"/>
    <lineage>
        <taxon>Eukaryota</taxon>
        <taxon>Viridiplantae</taxon>
        <taxon>Streptophyta</taxon>
        <taxon>Embryophyta</taxon>
        <taxon>Tracheophyta</taxon>
        <taxon>Spermatophyta</taxon>
        <taxon>Magnoliopsida</taxon>
        <taxon>eudicotyledons</taxon>
        <taxon>Gunneridae</taxon>
        <taxon>Pentapetalae</taxon>
        <taxon>rosids</taxon>
        <taxon>malvids</taxon>
        <taxon>Malvales</taxon>
        <taxon>Malvaceae</taxon>
        <taxon>Malvoideae</taxon>
        <taxon>Gossypium</taxon>
    </lineage>
</organism>
<accession>A0A7J9FIM9</accession>
<dbReference type="Pfam" id="PF14111">
    <property type="entry name" value="DUF4283"/>
    <property type="match status" value="1"/>
</dbReference>
<keyword evidence="1" id="KW-0862">Zinc</keyword>
<dbReference type="PANTHER" id="PTHR31286:SF153">
    <property type="entry name" value="DUF4283 DOMAIN PROTEIN"/>
    <property type="match status" value="1"/>
</dbReference>
<dbReference type="PANTHER" id="PTHR31286">
    <property type="entry name" value="GLYCINE-RICH CELL WALL STRUCTURAL PROTEIN 1.8-LIKE"/>
    <property type="match status" value="1"/>
</dbReference>
<evidence type="ECO:0000313" key="5">
    <source>
        <dbReference type="Proteomes" id="UP000593568"/>
    </source>
</evidence>
<dbReference type="PROSITE" id="PS50158">
    <property type="entry name" value="ZF_CCHC"/>
    <property type="match status" value="1"/>
</dbReference>
<gene>
    <name evidence="4" type="ORF">Gotri_025584</name>
</gene>
<evidence type="ECO:0000256" key="2">
    <source>
        <dbReference type="SAM" id="MobiDB-lite"/>
    </source>
</evidence>
<comment type="caution">
    <text evidence="4">The sequence shown here is derived from an EMBL/GenBank/DDBJ whole genome shotgun (WGS) entry which is preliminary data.</text>
</comment>
<protein>
    <recommendedName>
        <fullName evidence="3">CCHC-type domain-containing protein</fullName>
    </recommendedName>
</protein>
<dbReference type="InterPro" id="IPR001878">
    <property type="entry name" value="Znf_CCHC"/>
</dbReference>
<sequence>MEEAMENLNLMDDEEDAFQEDERVVGRVNQLCLLGRCLTDNVVHFPSLRNTLADLWHPIGGICIMEIGEKRYLFQFFHEIDIERVIMGSPWFFNNHLLILQRVPAEGNPAVMELNHTKFWVQVHDLPPGLMSVSMAKQFGDFCGKYIEYDTSIPTLGIHHYMRIRIWLNYEKLSLFCFICGKLGHGESYCPVRLAIEPSKIVFGWDLSLRAVVRRRNMAVSRWLRAIDGSPYSEENSAGVMYGNTRGFGRNLNSNLIPLGPDSIQGGGRTVKKRDGCIDNLTANGIVQGEMELDLEEENEPLELTEGKKRQRIVERSRVLLESNMGPGSMNVSASSENQSSRAR</sequence>
<evidence type="ECO:0000256" key="1">
    <source>
        <dbReference type="PROSITE-ProRule" id="PRU00047"/>
    </source>
</evidence>
<dbReference type="Pfam" id="PF14392">
    <property type="entry name" value="zf-CCHC_4"/>
    <property type="match status" value="1"/>
</dbReference>
<evidence type="ECO:0000313" key="4">
    <source>
        <dbReference type="EMBL" id="MBA0785172.1"/>
    </source>
</evidence>
<reference evidence="4 5" key="1">
    <citation type="journal article" date="2019" name="Genome Biol. Evol.">
        <title>Insights into the evolution of the New World diploid cottons (Gossypium, subgenus Houzingenia) based on genome sequencing.</title>
        <authorList>
            <person name="Grover C.E."/>
            <person name="Arick M.A. 2nd"/>
            <person name="Thrash A."/>
            <person name="Conover J.L."/>
            <person name="Sanders W.S."/>
            <person name="Peterson D.G."/>
            <person name="Frelichowski J.E."/>
            <person name="Scheffler J.A."/>
            <person name="Scheffler B.E."/>
            <person name="Wendel J.F."/>
        </authorList>
    </citation>
    <scope>NUCLEOTIDE SEQUENCE [LARGE SCALE GENOMIC DNA]</scope>
    <source>
        <strain evidence="4">8</strain>
        <tissue evidence="4">Leaf</tissue>
    </source>
</reference>
<feature type="domain" description="CCHC-type" evidence="3">
    <location>
        <begin position="177"/>
        <end position="191"/>
    </location>
</feature>
<dbReference type="InterPro" id="IPR025558">
    <property type="entry name" value="DUF4283"/>
</dbReference>
<dbReference type="EMBL" id="JABEZW010217936">
    <property type="protein sequence ID" value="MBA0785172.1"/>
    <property type="molecule type" value="Genomic_DNA"/>
</dbReference>
<dbReference type="Proteomes" id="UP000593568">
    <property type="component" value="Unassembled WGS sequence"/>
</dbReference>
<proteinExistence type="predicted"/>
<keyword evidence="1" id="KW-0479">Metal-binding</keyword>
<dbReference type="GO" id="GO:0003676">
    <property type="term" value="F:nucleic acid binding"/>
    <property type="evidence" value="ECO:0007669"/>
    <property type="project" value="InterPro"/>
</dbReference>